<dbReference type="PANTHER" id="PTHR11820:SF90">
    <property type="entry name" value="FLUTATHIONE S-TRANSFERASE"/>
    <property type="match status" value="1"/>
</dbReference>
<evidence type="ECO:0000313" key="4">
    <source>
        <dbReference type="Proteomes" id="UP001595528"/>
    </source>
</evidence>
<dbReference type="Gene3D" id="3.90.850.10">
    <property type="entry name" value="Fumarylacetoacetase-like, C-terminal domain"/>
    <property type="match status" value="1"/>
</dbReference>
<dbReference type="GO" id="GO:0016787">
    <property type="term" value="F:hydrolase activity"/>
    <property type="evidence" value="ECO:0007669"/>
    <property type="project" value="UniProtKB-KW"/>
</dbReference>
<dbReference type="Pfam" id="PF01557">
    <property type="entry name" value="FAA_hydrolase"/>
    <property type="match status" value="1"/>
</dbReference>
<dbReference type="EMBL" id="JBHRTR010000048">
    <property type="protein sequence ID" value="MFC3230774.1"/>
    <property type="molecule type" value="Genomic_DNA"/>
</dbReference>
<protein>
    <submittedName>
        <fullName evidence="3">Fumarylacetoacetate hydrolase family protein</fullName>
    </submittedName>
</protein>
<name>A0ABV7L855_9PROT</name>
<reference evidence="4" key="1">
    <citation type="journal article" date="2019" name="Int. J. Syst. Evol. Microbiol.">
        <title>The Global Catalogue of Microorganisms (GCM) 10K type strain sequencing project: providing services to taxonomists for standard genome sequencing and annotation.</title>
        <authorList>
            <consortium name="The Broad Institute Genomics Platform"/>
            <consortium name="The Broad Institute Genome Sequencing Center for Infectious Disease"/>
            <person name="Wu L."/>
            <person name="Ma J."/>
        </authorList>
    </citation>
    <scope>NUCLEOTIDE SEQUENCE [LARGE SCALE GENOMIC DNA]</scope>
    <source>
        <strain evidence="4">KCTC 42964</strain>
    </source>
</reference>
<evidence type="ECO:0000259" key="2">
    <source>
        <dbReference type="Pfam" id="PF01557"/>
    </source>
</evidence>
<dbReference type="RefSeq" id="WP_379906218.1">
    <property type="nucleotide sequence ID" value="NZ_JBHRTR010000048.1"/>
</dbReference>
<gene>
    <name evidence="3" type="ORF">ACFOGJ_26240</name>
</gene>
<dbReference type="InterPro" id="IPR036663">
    <property type="entry name" value="Fumarylacetoacetase_C_sf"/>
</dbReference>
<comment type="caution">
    <text evidence="3">The sequence shown here is derived from an EMBL/GenBank/DDBJ whole genome shotgun (WGS) entry which is preliminary data.</text>
</comment>
<organism evidence="3 4">
    <name type="scientific">Marinibaculum pumilum</name>
    <dbReference type="NCBI Taxonomy" id="1766165"/>
    <lineage>
        <taxon>Bacteria</taxon>
        <taxon>Pseudomonadati</taxon>
        <taxon>Pseudomonadota</taxon>
        <taxon>Alphaproteobacteria</taxon>
        <taxon>Rhodospirillales</taxon>
        <taxon>Rhodospirillaceae</taxon>
        <taxon>Marinibaculum</taxon>
    </lineage>
</organism>
<dbReference type="Proteomes" id="UP001595528">
    <property type="component" value="Unassembled WGS sequence"/>
</dbReference>
<accession>A0ABV7L855</accession>
<keyword evidence="3" id="KW-0378">Hydrolase</keyword>
<feature type="domain" description="Fumarylacetoacetase-like C-terminal" evidence="2">
    <location>
        <begin position="28"/>
        <end position="225"/>
    </location>
</feature>
<dbReference type="PANTHER" id="PTHR11820">
    <property type="entry name" value="ACYLPYRUVASE"/>
    <property type="match status" value="1"/>
</dbReference>
<proteinExistence type="predicted"/>
<dbReference type="SUPFAM" id="SSF56529">
    <property type="entry name" value="FAH"/>
    <property type="match status" value="1"/>
</dbReference>
<evidence type="ECO:0000256" key="1">
    <source>
        <dbReference type="ARBA" id="ARBA00022723"/>
    </source>
</evidence>
<sequence>MTNYLYEAMHRPTIAVAGRNDRMHVRRIFCVGRNYAAHTREMGGDPDREAPFFFTKPADAVVDSGATIPYPPETKDLHHEIELVVAIGKEGLHIPKSHALDHVLGYAVGIDLTRRDLQQQAKDKGRPWDWGKAFDHSAPCAPLHLAENIGHPTKGRIWLAVNGETRQDGDIAQLIWNVPEIVAIVSASMRLQAGDLIYTGTPAGVGAIVAGDKITGGIDGLGEIEIEIGQPEAGAGGTGAA</sequence>
<dbReference type="InterPro" id="IPR011234">
    <property type="entry name" value="Fumarylacetoacetase-like_C"/>
</dbReference>
<evidence type="ECO:0000313" key="3">
    <source>
        <dbReference type="EMBL" id="MFC3230774.1"/>
    </source>
</evidence>
<keyword evidence="4" id="KW-1185">Reference proteome</keyword>
<keyword evidence="1" id="KW-0479">Metal-binding</keyword>